<keyword evidence="2" id="KW-1185">Reference proteome</keyword>
<dbReference type="RefSeq" id="WP_011369293.1">
    <property type="nucleotide sequence ID" value="NC_007519.1"/>
</dbReference>
<dbReference type="KEGG" id="dde:Dde_3619"/>
<dbReference type="Proteomes" id="UP000002710">
    <property type="component" value="Chromosome"/>
</dbReference>
<protein>
    <submittedName>
        <fullName evidence="1">Aminotransferase class IV</fullName>
    </submittedName>
</protein>
<dbReference type="AlphaFoldDB" id="Q30V84"/>
<dbReference type="eggNOG" id="COG0115">
    <property type="taxonomic scope" value="Bacteria"/>
</dbReference>
<dbReference type="GO" id="GO:0008483">
    <property type="term" value="F:transaminase activity"/>
    <property type="evidence" value="ECO:0007669"/>
    <property type="project" value="UniProtKB-KW"/>
</dbReference>
<dbReference type="HOGENOM" id="CLU_1084721_0_0_7"/>
<dbReference type="Gene3D" id="3.30.470.10">
    <property type="match status" value="1"/>
</dbReference>
<dbReference type="InterPro" id="IPR036038">
    <property type="entry name" value="Aminotransferase-like"/>
</dbReference>
<proteinExistence type="predicted"/>
<dbReference type="EMBL" id="CP000112">
    <property type="protein sequence ID" value="ABB40412.1"/>
    <property type="molecule type" value="Genomic_DNA"/>
</dbReference>
<dbReference type="STRING" id="207559.Dde_3619"/>
<accession>Q30V84</accession>
<evidence type="ECO:0000313" key="2">
    <source>
        <dbReference type="Proteomes" id="UP000002710"/>
    </source>
</evidence>
<keyword evidence="1" id="KW-0032">Aminotransferase</keyword>
<dbReference type="Pfam" id="PF01063">
    <property type="entry name" value="Aminotran_4"/>
    <property type="match status" value="1"/>
</dbReference>
<name>Q30V84_OLEA2</name>
<organism evidence="1 2">
    <name type="scientific">Oleidesulfovibrio alaskensis (strain ATCC BAA-1058 / DSM 17464 / G20)</name>
    <name type="common">Desulfovibrio alaskensis</name>
    <dbReference type="NCBI Taxonomy" id="207559"/>
    <lineage>
        <taxon>Bacteria</taxon>
        <taxon>Pseudomonadati</taxon>
        <taxon>Thermodesulfobacteriota</taxon>
        <taxon>Desulfovibrionia</taxon>
        <taxon>Desulfovibrionales</taxon>
        <taxon>Desulfovibrionaceae</taxon>
        <taxon>Oleidesulfovibrio</taxon>
    </lineage>
</organism>
<dbReference type="InterPro" id="IPR001544">
    <property type="entry name" value="Aminotrans_IV"/>
</dbReference>
<keyword evidence="1" id="KW-0808">Transferase</keyword>
<dbReference type="InterPro" id="IPR043131">
    <property type="entry name" value="BCAT-like_N"/>
</dbReference>
<reference evidence="1 2" key="1">
    <citation type="journal article" date="2011" name="J. Bacteriol.">
        <title>Complete genome sequence and updated annotation of Desulfovibrio alaskensis G20.</title>
        <authorList>
            <person name="Hauser L.J."/>
            <person name="Land M.L."/>
            <person name="Brown S.D."/>
            <person name="Larimer F."/>
            <person name="Keller K.L."/>
            <person name="Rapp-Giles B.J."/>
            <person name="Price M.N."/>
            <person name="Lin M."/>
            <person name="Bruce D.C."/>
            <person name="Detter J.C."/>
            <person name="Tapia R."/>
            <person name="Han C.S."/>
            <person name="Goodwin L.A."/>
            <person name="Cheng J.F."/>
            <person name="Pitluck S."/>
            <person name="Copeland A."/>
            <person name="Lucas S."/>
            <person name="Nolan M."/>
            <person name="Lapidus A.L."/>
            <person name="Palumbo A.V."/>
            <person name="Wall J.D."/>
        </authorList>
    </citation>
    <scope>NUCLEOTIDE SEQUENCE [LARGE SCALE GENOMIC DNA]</scope>
    <source>
        <strain evidence="2">ATCC BAA 1058 / DSM 17464 / G20</strain>
    </source>
</reference>
<dbReference type="SUPFAM" id="SSF56752">
    <property type="entry name" value="D-aminoacid aminotransferase-like PLP-dependent enzymes"/>
    <property type="match status" value="1"/>
</dbReference>
<dbReference type="InterPro" id="IPR043132">
    <property type="entry name" value="BCAT-like_C"/>
</dbReference>
<gene>
    <name evidence="1" type="ordered locus">Dde_3619</name>
</gene>
<sequence length="266" mass="29080">MTYVRNNALHCGPLPQHVTAPSFRSGTGFYETLLYNGCRLVNADAHMERITRSARACGLHLLPVDLHAAAQMLLDHLGLCGSMARINLFYTLENAPAADASGLCPPLVPAVTAAPYTPPPADKAFRLCRALHGVQSWWHEHKTTAHMGHLMERTHAQAAGYDDAVLHLPDGAILETTTAALIFYNGSRFTAPFPRFRLSSTAEALVKDVLGITYEKITADRLGCMQHAYVLNALMGMRPVRSIDTAEFNPDTDLCNEMTVLIQKAA</sequence>
<dbReference type="Gene3D" id="3.20.10.10">
    <property type="entry name" value="D-amino Acid Aminotransferase, subunit A, domain 2"/>
    <property type="match status" value="1"/>
</dbReference>
<evidence type="ECO:0000313" key="1">
    <source>
        <dbReference type="EMBL" id="ABB40412.1"/>
    </source>
</evidence>